<reference evidence="1 2" key="1">
    <citation type="submission" date="2017-06" db="EMBL/GenBank/DDBJ databases">
        <authorList>
            <person name="Kim H.J."/>
            <person name="Triplett B.A."/>
        </authorList>
    </citation>
    <scope>NUCLEOTIDE SEQUENCE [LARGE SCALE GENOMIC DNA]</scope>
    <source>
        <strain evidence="1 2">DSM 45207</strain>
    </source>
</reference>
<accession>A0A238WCU8</accession>
<dbReference type="AlphaFoldDB" id="A0A238WCU8"/>
<name>A0A238WCU8_9PSEU</name>
<protein>
    <submittedName>
        <fullName evidence="1">Uncharacterized protein</fullName>
    </submittedName>
</protein>
<keyword evidence="2" id="KW-1185">Reference proteome</keyword>
<proteinExistence type="predicted"/>
<evidence type="ECO:0000313" key="1">
    <source>
        <dbReference type="EMBL" id="SNR44308.1"/>
    </source>
</evidence>
<dbReference type="EMBL" id="FZNW01000006">
    <property type="protein sequence ID" value="SNR44308.1"/>
    <property type="molecule type" value="Genomic_DNA"/>
</dbReference>
<sequence>MSSIFAEPYRADTPYQRGRMRGLQDGWDAANVCDAVHGHRFPKEPPRRGVVGDVQQDEYEGYRLGFVWGAARFRQGQFPDGEPIS</sequence>
<evidence type="ECO:0000313" key="2">
    <source>
        <dbReference type="Proteomes" id="UP000198348"/>
    </source>
</evidence>
<dbReference type="RefSeq" id="WP_089300639.1">
    <property type="nucleotide sequence ID" value="NZ_FZNW01000006.1"/>
</dbReference>
<dbReference type="Proteomes" id="UP000198348">
    <property type="component" value="Unassembled WGS sequence"/>
</dbReference>
<gene>
    <name evidence="1" type="ORF">SAMN06265360_10639</name>
</gene>
<organism evidence="1 2">
    <name type="scientific">Haloechinothrix alba</name>
    <dbReference type="NCBI Taxonomy" id="664784"/>
    <lineage>
        <taxon>Bacteria</taxon>
        <taxon>Bacillati</taxon>
        <taxon>Actinomycetota</taxon>
        <taxon>Actinomycetes</taxon>
        <taxon>Pseudonocardiales</taxon>
        <taxon>Pseudonocardiaceae</taxon>
        <taxon>Haloechinothrix</taxon>
    </lineage>
</organism>